<keyword evidence="5 6" id="KW-0472">Membrane</keyword>
<evidence type="ECO:0000256" key="1">
    <source>
        <dbReference type="ARBA" id="ARBA00004651"/>
    </source>
</evidence>
<evidence type="ECO:0000259" key="7">
    <source>
        <dbReference type="PROSITE" id="PS50850"/>
    </source>
</evidence>
<dbReference type="InterPro" id="IPR020846">
    <property type="entry name" value="MFS_dom"/>
</dbReference>
<dbReference type="AlphaFoldDB" id="A0A7X9QH38"/>
<keyword evidence="4 6" id="KW-1133">Transmembrane helix</keyword>
<feature type="transmembrane region" description="Helical" evidence="6">
    <location>
        <begin position="113"/>
        <end position="138"/>
    </location>
</feature>
<dbReference type="Gene3D" id="1.20.1250.20">
    <property type="entry name" value="MFS general substrate transporter like domains"/>
    <property type="match status" value="1"/>
</dbReference>
<dbReference type="PANTHER" id="PTHR11328">
    <property type="entry name" value="MAJOR FACILITATOR SUPERFAMILY DOMAIN-CONTAINING PROTEIN"/>
    <property type="match status" value="1"/>
</dbReference>
<accession>A0A7X9QH38</accession>
<feature type="transmembrane region" description="Helical" evidence="6">
    <location>
        <begin position="40"/>
        <end position="62"/>
    </location>
</feature>
<dbReference type="EMBL" id="JABASA010000009">
    <property type="protein sequence ID" value="NMD49152.1"/>
    <property type="molecule type" value="Genomic_DNA"/>
</dbReference>
<dbReference type="PROSITE" id="PS50850">
    <property type="entry name" value="MFS"/>
    <property type="match status" value="1"/>
</dbReference>
<name>A0A7X9QH38_STRRT</name>
<feature type="transmembrane region" description="Helical" evidence="6">
    <location>
        <begin position="297"/>
        <end position="315"/>
    </location>
</feature>
<feature type="transmembrane region" description="Helical" evidence="6">
    <location>
        <begin position="178"/>
        <end position="200"/>
    </location>
</feature>
<protein>
    <submittedName>
        <fullName evidence="8">MFS transporter</fullName>
    </submittedName>
</protein>
<evidence type="ECO:0000313" key="9">
    <source>
        <dbReference type="Proteomes" id="UP000532121"/>
    </source>
</evidence>
<feature type="transmembrane region" description="Helical" evidence="6">
    <location>
        <begin position="12"/>
        <end position="34"/>
    </location>
</feature>
<organism evidence="8 9">
    <name type="scientific">Streptococcus ratti</name>
    <dbReference type="NCBI Taxonomy" id="1341"/>
    <lineage>
        <taxon>Bacteria</taxon>
        <taxon>Bacillati</taxon>
        <taxon>Bacillota</taxon>
        <taxon>Bacilli</taxon>
        <taxon>Lactobacillales</taxon>
        <taxon>Streptococcaceae</taxon>
        <taxon>Streptococcus</taxon>
    </lineage>
</organism>
<dbReference type="PANTHER" id="PTHR11328:SF24">
    <property type="entry name" value="MAJOR FACILITATOR SUPERFAMILY (MFS) PROFILE DOMAIN-CONTAINING PROTEIN"/>
    <property type="match status" value="1"/>
</dbReference>
<feature type="transmembrane region" description="Helical" evidence="6">
    <location>
        <begin position="321"/>
        <end position="344"/>
    </location>
</feature>
<dbReference type="GO" id="GO:0008643">
    <property type="term" value="P:carbohydrate transport"/>
    <property type="evidence" value="ECO:0007669"/>
    <property type="project" value="InterPro"/>
</dbReference>
<keyword evidence="2" id="KW-0813">Transport</keyword>
<comment type="subcellular location">
    <subcellularLocation>
        <location evidence="1">Cell membrane</location>
        <topology evidence="1">Multi-pass membrane protein</topology>
    </subcellularLocation>
</comment>
<comment type="caution">
    <text evidence="8">The sequence shown here is derived from an EMBL/GenBank/DDBJ whole genome shotgun (WGS) entry which is preliminary data.</text>
</comment>
<keyword evidence="3 6" id="KW-0812">Transmembrane</keyword>
<dbReference type="InterPro" id="IPR039672">
    <property type="entry name" value="MFS_2"/>
</dbReference>
<dbReference type="Pfam" id="PF13347">
    <property type="entry name" value="MFS_2"/>
    <property type="match status" value="1"/>
</dbReference>
<dbReference type="SUPFAM" id="SSF103473">
    <property type="entry name" value="MFS general substrate transporter"/>
    <property type="match status" value="1"/>
</dbReference>
<evidence type="ECO:0000313" key="8">
    <source>
        <dbReference type="EMBL" id="NMD49152.1"/>
    </source>
</evidence>
<feature type="transmembrane region" description="Helical" evidence="6">
    <location>
        <begin position="150"/>
        <end position="172"/>
    </location>
</feature>
<dbReference type="NCBIfam" id="TIGR00792">
    <property type="entry name" value="gph"/>
    <property type="match status" value="1"/>
</dbReference>
<reference evidence="8 9" key="1">
    <citation type="submission" date="2020-04" db="EMBL/GenBank/DDBJ databases">
        <title>MicrobeNet Type strains.</title>
        <authorList>
            <person name="Nicholson A.C."/>
        </authorList>
    </citation>
    <scope>NUCLEOTIDE SEQUENCE [LARGE SCALE GENOMIC DNA]</scope>
    <source>
        <strain evidence="8 9">DSM 22768</strain>
    </source>
</reference>
<gene>
    <name evidence="8" type="ORF">HHO37_05595</name>
</gene>
<evidence type="ECO:0000256" key="3">
    <source>
        <dbReference type="ARBA" id="ARBA00022692"/>
    </source>
</evidence>
<evidence type="ECO:0000256" key="6">
    <source>
        <dbReference type="SAM" id="Phobius"/>
    </source>
</evidence>
<dbReference type="RefSeq" id="WP_193523492.1">
    <property type="nucleotide sequence ID" value="NZ_JABASA010000009.1"/>
</dbReference>
<proteinExistence type="predicted"/>
<dbReference type="InterPro" id="IPR036259">
    <property type="entry name" value="MFS_trans_sf"/>
</dbReference>
<evidence type="ECO:0000256" key="5">
    <source>
        <dbReference type="ARBA" id="ARBA00023136"/>
    </source>
</evidence>
<feature type="transmembrane region" description="Helical" evidence="6">
    <location>
        <begin position="83"/>
        <end position="101"/>
    </location>
</feature>
<dbReference type="Proteomes" id="UP000532121">
    <property type="component" value="Unassembled WGS sequence"/>
</dbReference>
<dbReference type="InterPro" id="IPR001927">
    <property type="entry name" value="Na/Gal_symport"/>
</dbReference>
<dbReference type="CDD" id="cd17332">
    <property type="entry name" value="MFS_MelB_like"/>
    <property type="match status" value="1"/>
</dbReference>
<dbReference type="GO" id="GO:0006814">
    <property type="term" value="P:sodium ion transport"/>
    <property type="evidence" value="ECO:0007669"/>
    <property type="project" value="InterPro"/>
</dbReference>
<dbReference type="GO" id="GO:0015293">
    <property type="term" value="F:symporter activity"/>
    <property type="evidence" value="ECO:0007669"/>
    <property type="project" value="InterPro"/>
</dbReference>
<feature type="transmembrane region" description="Helical" evidence="6">
    <location>
        <begin position="266"/>
        <end position="285"/>
    </location>
</feature>
<sequence length="446" mass="48598">MNEEVKIPMWKKISYGSGAAGGNVMSTLLASYLLSYYTDTALIGAAAIGTMFILSRLLDGFTDFLMGGIIDKTNTKWGKARPWLILSAPLMVIGIILILSVPSSWSSAMKLVYAYITYIFLNCIVSTIFGIAHTALLARMTRDVNERNTTSVVSSICNNLSGLVIGTAITYLQLHYGWLVTSIILGVTAGILILIPGLVIKETVGMVEDHVDSSETLPLKQQLPAVLKNRYFYLSLLLGAFTLLMNANAIASQVYYCNVVLGEPEFMMQLMSLGQLPGIIVLFFMPWFSKRFSKRGFMLIGASILIFAFVILGFAGNNHTLLLLGTILRSVGVGPMFAGIYALIADTCDYGEWKTGIRSEGLMSSSQSIGSKVGIGFGSAITGWVLEAVHYDATALTQSQAVIRGITFDYSWLGAIISVLLFICVLFMDVEKYLPQIQADLAKSKY</sequence>
<dbReference type="GO" id="GO:0005886">
    <property type="term" value="C:plasma membrane"/>
    <property type="evidence" value="ECO:0007669"/>
    <property type="project" value="UniProtKB-SubCell"/>
</dbReference>
<feature type="domain" description="Major facilitator superfamily (MFS) profile" evidence="7">
    <location>
        <begin position="1"/>
        <end position="433"/>
    </location>
</feature>
<feature type="transmembrane region" description="Helical" evidence="6">
    <location>
        <begin position="231"/>
        <end position="254"/>
    </location>
</feature>
<evidence type="ECO:0000256" key="4">
    <source>
        <dbReference type="ARBA" id="ARBA00022989"/>
    </source>
</evidence>
<feature type="transmembrane region" description="Helical" evidence="6">
    <location>
        <begin position="410"/>
        <end position="428"/>
    </location>
</feature>
<evidence type="ECO:0000256" key="2">
    <source>
        <dbReference type="ARBA" id="ARBA00022448"/>
    </source>
</evidence>